<comment type="similarity">
    <text evidence="2">Belongs to the BCCT transporter (TC 2.A.15) family.</text>
</comment>
<dbReference type="InterPro" id="IPR000060">
    <property type="entry name" value="BCCT_transptr"/>
</dbReference>
<feature type="transmembrane region" description="Helical" evidence="8">
    <location>
        <begin position="55"/>
        <end position="73"/>
    </location>
</feature>
<evidence type="ECO:0000256" key="8">
    <source>
        <dbReference type="SAM" id="Phobius"/>
    </source>
</evidence>
<feature type="transmembrane region" description="Helical" evidence="8">
    <location>
        <begin position="12"/>
        <end position="35"/>
    </location>
</feature>
<comment type="caution">
    <text evidence="9">The sequence shown here is derived from an EMBL/GenBank/DDBJ whole genome shotgun (WGS) entry which is preliminary data.</text>
</comment>
<dbReference type="GO" id="GO:0022857">
    <property type="term" value="F:transmembrane transporter activity"/>
    <property type="evidence" value="ECO:0007669"/>
    <property type="project" value="InterPro"/>
</dbReference>
<protein>
    <submittedName>
        <fullName evidence="9">Probable choline transporter</fullName>
    </submittedName>
</protein>
<accession>A9DFN1</accession>
<gene>
    <name evidence="9" type="ORF">KT99_05667</name>
</gene>
<evidence type="ECO:0000313" key="9">
    <source>
        <dbReference type="EMBL" id="EDP99933.1"/>
    </source>
</evidence>
<reference evidence="9 10" key="1">
    <citation type="submission" date="2007-10" db="EMBL/GenBank/DDBJ databases">
        <authorList>
            <person name="Yayanos A."/>
            <person name="Ferriera S."/>
            <person name="Johnson J."/>
            <person name="Kravitz S."/>
            <person name="Halpern A."/>
            <person name="Remington K."/>
            <person name="Beeson K."/>
            <person name="Tran B."/>
            <person name="Rogers Y.-H."/>
            <person name="Friedman R."/>
            <person name="Venter J.C."/>
        </authorList>
    </citation>
    <scope>NUCLEOTIDE SEQUENCE [LARGE SCALE GENOMIC DNA]</scope>
    <source>
        <strain evidence="9 10">KT99</strain>
    </source>
</reference>
<evidence type="ECO:0000256" key="6">
    <source>
        <dbReference type="ARBA" id="ARBA00022989"/>
    </source>
</evidence>
<dbReference type="PANTHER" id="PTHR30047:SF7">
    <property type="entry name" value="HIGH-AFFINITY CHOLINE TRANSPORT PROTEIN"/>
    <property type="match status" value="1"/>
</dbReference>
<comment type="subcellular location">
    <subcellularLocation>
        <location evidence="1">Cell membrane</location>
        <topology evidence="1">Multi-pass membrane protein</topology>
    </subcellularLocation>
</comment>
<evidence type="ECO:0000256" key="2">
    <source>
        <dbReference type="ARBA" id="ARBA00005658"/>
    </source>
</evidence>
<keyword evidence="3" id="KW-0813">Transport</keyword>
<proteinExistence type="inferred from homology"/>
<keyword evidence="6 8" id="KW-1133">Transmembrane helix</keyword>
<organism evidence="9 10">
    <name type="scientific">Shewanella benthica KT99</name>
    <dbReference type="NCBI Taxonomy" id="314608"/>
    <lineage>
        <taxon>Bacteria</taxon>
        <taxon>Pseudomonadati</taxon>
        <taxon>Pseudomonadota</taxon>
        <taxon>Gammaproteobacteria</taxon>
        <taxon>Alteromonadales</taxon>
        <taxon>Shewanellaceae</taxon>
        <taxon>Shewanella</taxon>
    </lineage>
</organism>
<dbReference type="PANTHER" id="PTHR30047">
    <property type="entry name" value="HIGH-AFFINITY CHOLINE TRANSPORT PROTEIN-RELATED"/>
    <property type="match status" value="1"/>
</dbReference>
<keyword evidence="10" id="KW-1185">Reference proteome</keyword>
<dbReference type="Proteomes" id="UP000005839">
    <property type="component" value="Unassembled WGS sequence"/>
</dbReference>
<evidence type="ECO:0000256" key="4">
    <source>
        <dbReference type="ARBA" id="ARBA00022475"/>
    </source>
</evidence>
<sequence length="186" mass="20622">MIGERIYGPIGHAVDTFAVIGTMFGVATSLGFGVLQVNSGLNYLLGVPVNAMVQVGLIIAISLIATLSVFSGLDTKVCESFIRRGIPAKVINLDNRVRFVIPSEDHNDFVYGLRIRAFTITNPLVSEVDDGETDYYRAEVFLEYGGQHYDVMGFTQKQILADVVTQYEKYNYYLHISSSEYLGEDT</sequence>
<evidence type="ECO:0000256" key="3">
    <source>
        <dbReference type="ARBA" id="ARBA00022448"/>
    </source>
</evidence>
<keyword evidence="4" id="KW-1003">Cell membrane</keyword>
<evidence type="ECO:0000256" key="1">
    <source>
        <dbReference type="ARBA" id="ARBA00004651"/>
    </source>
</evidence>
<name>A9DFN1_9GAMM</name>
<evidence type="ECO:0000313" key="10">
    <source>
        <dbReference type="Proteomes" id="UP000005839"/>
    </source>
</evidence>
<dbReference type="STRING" id="314608.KT99_05667"/>
<dbReference type="Pfam" id="PF02028">
    <property type="entry name" value="BCCT"/>
    <property type="match status" value="1"/>
</dbReference>
<keyword evidence="7 8" id="KW-0472">Membrane</keyword>
<dbReference type="AlphaFoldDB" id="A9DFN1"/>
<keyword evidence="5 8" id="KW-0812">Transmembrane</keyword>
<evidence type="ECO:0000256" key="7">
    <source>
        <dbReference type="ARBA" id="ARBA00023136"/>
    </source>
</evidence>
<dbReference type="GO" id="GO:0005886">
    <property type="term" value="C:plasma membrane"/>
    <property type="evidence" value="ECO:0007669"/>
    <property type="project" value="UniProtKB-SubCell"/>
</dbReference>
<dbReference type="EMBL" id="ABIC01000029">
    <property type="protein sequence ID" value="EDP99933.1"/>
    <property type="molecule type" value="Genomic_DNA"/>
</dbReference>
<evidence type="ECO:0000256" key="5">
    <source>
        <dbReference type="ARBA" id="ARBA00022692"/>
    </source>
</evidence>